<evidence type="ECO:0000313" key="2">
    <source>
        <dbReference type="EMBL" id="QDH83457.1"/>
    </source>
</evidence>
<sequence length="83" mass="8908">MPILQGPSVPGTGYKPVIGFRYMVAISEGQKTVAFPVRNPEPAISIYKKPKLNLILSVKVLVNSLAYAALVAVIGFSIFKAFA</sequence>
<dbReference type="Proteomes" id="UP000320799">
    <property type="component" value="Segment"/>
</dbReference>
<reference evidence="2 3" key="1">
    <citation type="submission" date="2019-06" db="EMBL/GenBank/DDBJ databases">
        <authorList>
            <person name="Kincaid V.D."/>
            <person name="Fuller A."/>
            <person name="Hodges K."/>
            <person name="Bansal M."/>
            <person name="Essig J."/>
            <person name="Johnson A."/>
        </authorList>
    </citation>
    <scope>NUCLEOTIDE SEQUENCE [LARGE SCALE GENOMIC DNA]</scope>
</reference>
<evidence type="ECO:0000256" key="1">
    <source>
        <dbReference type="SAM" id="Phobius"/>
    </source>
</evidence>
<evidence type="ECO:0000313" key="3">
    <source>
        <dbReference type="Proteomes" id="UP000320799"/>
    </source>
</evidence>
<protein>
    <submittedName>
        <fullName evidence="2">Uncharacterized protein</fullName>
    </submittedName>
</protein>
<keyword evidence="1" id="KW-0812">Transmembrane</keyword>
<organism evidence="2 3">
    <name type="scientific">Achromobacter phage Motura</name>
    <dbReference type="NCBI Taxonomy" id="2591403"/>
    <lineage>
        <taxon>Viruses</taxon>
        <taxon>Duplodnaviria</taxon>
        <taxon>Heunggongvirae</taxon>
        <taxon>Uroviricota</taxon>
        <taxon>Caudoviricetes</taxon>
        <taxon>Moturavirus</taxon>
        <taxon>Moturavirus motura</taxon>
    </lineage>
</organism>
<keyword evidence="1" id="KW-1133">Transmembrane helix</keyword>
<dbReference type="EMBL" id="MN094788">
    <property type="protein sequence ID" value="QDH83457.1"/>
    <property type="molecule type" value="Genomic_DNA"/>
</dbReference>
<dbReference type="GeneID" id="56135914"/>
<keyword evidence="3" id="KW-1185">Reference proteome</keyword>
<dbReference type="KEGG" id="vg:56135914"/>
<feature type="transmembrane region" description="Helical" evidence="1">
    <location>
        <begin position="54"/>
        <end position="79"/>
    </location>
</feature>
<accession>A0A514CSK4</accession>
<keyword evidence="1" id="KW-0472">Membrane</keyword>
<dbReference type="RefSeq" id="YP_009903638.1">
    <property type="nucleotide sequence ID" value="NC_049849.1"/>
</dbReference>
<proteinExistence type="predicted"/>
<name>A0A514CSK4_9CAUD</name>